<dbReference type="GO" id="GO:0030288">
    <property type="term" value="C:outer membrane-bounded periplasmic space"/>
    <property type="evidence" value="ECO:0007669"/>
    <property type="project" value="TreeGrafter"/>
</dbReference>
<keyword evidence="2" id="KW-0472">Membrane</keyword>
<evidence type="ECO:0000256" key="2">
    <source>
        <dbReference type="SAM" id="Phobius"/>
    </source>
</evidence>
<proteinExistence type="predicted"/>
<evidence type="ECO:0000259" key="3">
    <source>
        <dbReference type="SMART" id="SM00646"/>
    </source>
</evidence>
<dbReference type="Pfam" id="PF01520">
    <property type="entry name" value="Amidase_3"/>
    <property type="match status" value="1"/>
</dbReference>
<dbReference type="PANTHER" id="PTHR30404:SF0">
    <property type="entry name" value="N-ACETYLMURAMOYL-L-ALANINE AMIDASE AMIC"/>
    <property type="match status" value="1"/>
</dbReference>
<protein>
    <recommendedName>
        <fullName evidence="3">MurNAc-LAA domain-containing protein</fullName>
    </recommendedName>
</protein>
<dbReference type="SMART" id="SM00646">
    <property type="entry name" value="Ami_3"/>
    <property type="match status" value="1"/>
</dbReference>
<evidence type="ECO:0000256" key="1">
    <source>
        <dbReference type="ARBA" id="ARBA00022801"/>
    </source>
</evidence>
<evidence type="ECO:0000313" key="4">
    <source>
        <dbReference type="EMBL" id="SUZ51908.1"/>
    </source>
</evidence>
<gene>
    <name evidence="4" type="ORF">METZ01_LOCUS4762</name>
</gene>
<organism evidence="4">
    <name type="scientific">marine metagenome</name>
    <dbReference type="NCBI Taxonomy" id="408172"/>
    <lineage>
        <taxon>unclassified sequences</taxon>
        <taxon>metagenomes</taxon>
        <taxon>ecological metagenomes</taxon>
    </lineage>
</organism>
<dbReference type="FunFam" id="3.40.630.40:FF:000005">
    <property type="entry name" value="N-acetylmuramoyl-L-alanine amidase (AmiA)"/>
    <property type="match status" value="1"/>
</dbReference>
<dbReference type="Gene3D" id="3.40.630.40">
    <property type="entry name" value="Zn-dependent exopeptidases"/>
    <property type="match status" value="1"/>
</dbReference>
<dbReference type="PANTHER" id="PTHR30404">
    <property type="entry name" value="N-ACETYLMURAMOYL-L-ALANINE AMIDASE"/>
    <property type="match status" value="1"/>
</dbReference>
<dbReference type="AlphaFoldDB" id="A0A381NDN1"/>
<dbReference type="SUPFAM" id="SSF53187">
    <property type="entry name" value="Zn-dependent exopeptidases"/>
    <property type="match status" value="1"/>
</dbReference>
<keyword evidence="2" id="KW-1133">Transmembrane helix</keyword>
<keyword evidence="2" id="KW-0812">Transmembrane</keyword>
<feature type="transmembrane region" description="Helical" evidence="2">
    <location>
        <begin position="7"/>
        <end position="31"/>
    </location>
</feature>
<dbReference type="InterPro" id="IPR050695">
    <property type="entry name" value="N-acetylmuramoyl_amidase_3"/>
</dbReference>
<name>A0A381NDN1_9ZZZZ</name>
<reference evidence="4" key="1">
    <citation type="submission" date="2018-05" db="EMBL/GenBank/DDBJ databases">
        <authorList>
            <person name="Lanie J.A."/>
            <person name="Ng W.-L."/>
            <person name="Kazmierczak K.M."/>
            <person name="Andrzejewski T.M."/>
            <person name="Davidsen T.M."/>
            <person name="Wayne K.J."/>
            <person name="Tettelin H."/>
            <person name="Glass J.I."/>
            <person name="Rusch D."/>
            <person name="Podicherti R."/>
            <person name="Tsui H.-C.T."/>
            <person name="Winkler M.E."/>
        </authorList>
    </citation>
    <scope>NUCLEOTIDE SEQUENCE</scope>
</reference>
<dbReference type="InterPro" id="IPR002508">
    <property type="entry name" value="MurNAc-LAA_cat"/>
</dbReference>
<feature type="non-terminal residue" evidence="4">
    <location>
        <position position="313"/>
    </location>
</feature>
<keyword evidence="1" id="KW-0378">Hydrolase</keyword>
<dbReference type="GO" id="GO:0008745">
    <property type="term" value="F:N-acetylmuramoyl-L-alanine amidase activity"/>
    <property type="evidence" value="ECO:0007669"/>
    <property type="project" value="InterPro"/>
</dbReference>
<feature type="domain" description="MurNAc-LAA" evidence="3">
    <location>
        <begin position="101"/>
        <end position="259"/>
    </location>
</feature>
<sequence length="313" mass="35570">MSKISSYLSYFNLTLTTKIILLLLMLNSLLINKTMSQEKFKIVIDAGHGGKDPGRPNPNGILEKNIVLNMALNLGRELKKDDNEIIYTRDKDVFLTLRQRAKIANEADADLFISIHCNAFHDTRVYGTETYVYGLHVSKANFDVALKENEVIFLEEDFEKNYQGFDPKAPESLIGLTLMQEEYLDQSILLASFIQDNFAAKLKLKNRGVKQSGFWVLHNTYMPSVLIETGFITNPKEGAYLNSAKAQKDIAHSIFNAVKKYKSTLGLIENNEVVYKPKNDIIYKVQIAASRRKLKLKSYNFKGLKDLSIKKEG</sequence>
<dbReference type="EMBL" id="UINC01000245">
    <property type="protein sequence ID" value="SUZ51908.1"/>
    <property type="molecule type" value="Genomic_DNA"/>
</dbReference>
<accession>A0A381NDN1</accession>
<feature type="non-terminal residue" evidence="4">
    <location>
        <position position="1"/>
    </location>
</feature>
<dbReference type="GO" id="GO:0009253">
    <property type="term" value="P:peptidoglycan catabolic process"/>
    <property type="evidence" value="ECO:0007669"/>
    <property type="project" value="InterPro"/>
</dbReference>
<dbReference type="CDD" id="cd02696">
    <property type="entry name" value="MurNAc-LAA"/>
    <property type="match status" value="1"/>
</dbReference>